<comment type="subcellular location">
    <subcellularLocation>
        <location evidence="2">Endoplasmic reticulum</location>
    </subcellularLocation>
    <subcellularLocation>
        <location evidence="1">Golgi apparatus</location>
        <location evidence="1">cis-Golgi network</location>
    </subcellularLocation>
</comment>
<evidence type="ECO:0000256" key="4">
    <source>
        <dbReference type="ARBA" id="ARBA00022448"/>
    </source>
</evidence>
<dbReference type="InterPro" id="IPR007194">
    <property type="entry name" value="TRAPP_component"/>
</dbReference>
<dbReference type="OrthoDB" id="10262857at2759"/>
<evidence type="ECO:0000256" key="3">
    <source>
        <dbReference type="ARBA" id="ARBA00006218"/>
    </source>
</evidence>
<dbReference type="GO" id="GO:0048193">
    <property type="term" value="P:Golgi vesicle transport"/>
    <property type="evidence" value="ECO:0007669"/>
    <property type="project" value="InterPro"/>
</dbReference>
<evidence type="ECO:0000256" key="1">
    <source>
        <dbReference type="ARBA" id="ARBA00004222"/>
    </source>
</evidence>
<keyword evidence="6" id="KW-0931">ER-Golgi transport</keyword>
<dbReference type="WBParaSite" id="SBAD_0000456501-mRNA-1">
    <property type="protein sequence ID" value="SBAD_0000456501-mRNA-1"/>
    <property type="gene ID" value="SBAD_0000456501"/>
</dbReference>
<keyword evidence="4" id="KW-0813">Transport</keyword>
<organism evidence="10">
    <name type="scientific">Soboliphyme baturini</name>
    <dbReference type="NCBI Taxonomy" id="241478"/>
    <lineage>
        <taxon>Eukaryota</taxon>
        <taxon>Metazoa</taxon>
        <taxon>Ecdysozoa</taxon>
        <taxon>Nematoda</taxon>
        <taxon>Enoplea</taxon>
        <taxon>Dorylaimia</taxon>
        <taxon>Dioctophymatida</taxon>
        <taxon>Dioctophymatoidea</taxon>
        <taxon>Soboliphymatidae</taxon>
        <taxon>Soboliphyme</taxon>
    </lineage>
</organism>
<dbReference type="AlphaFoldDB" id="A0A183IL79"/>
<evidence type="ECO:0000313" key="9">
    <source>
        <dbReference type="Proteomes" id="UP000270296"/>
    </source>
</evidence>
<evidence type="ECO:0000256" key="2">
    <source>
        <dbReference type="ARBA" id="ARBA00004240"/>
    </source>
</evidence>
<dbReference type="GO" id="GO:0005794">
    <property type="term" value="C:Golgi apparatus"/>
    <property type="evidence" value="ECO:0007669"/>
    <property type="project" value="UniProtKB-SubCell"/>
</dbReference>
<keyword evidence="5" id="KW-0256">Endoplasmic reticulum</keyword>
<dbReference type="PANTHER" id="PTHR13048">
    <property type="entry name" value="TRAFFICKING PROTEIN PARTICLE COMPLEX SUBUNIT 3"/>
    <property type="match status" value="1"/>
</dbReference>
<accession>A0A183IL79</accession>
<dbReference type="GO" id="GO:0005783">
    <property type="term" value="C:endoplasmic reticulum"/>
    <property type="evidence" value="ECO:0007669"/>
    <property type="project" value="UniProtKB-SubCell"/>
</dbReference>
<dbReference type="SUPFAM" id="SSF111126">
    <property type="entry name" value="Ligand-binding domain in the NO signalling and Golgi transport"/>
    <property type="match status" value="1"/>
</dbReference>
<dbReference type="InterPro" id="IPR016721">
    <property type="entry name" value="Bet3"/>
</dbReference>
<keyword evidence="9" id="KW-1185">Reference proteome</keyword>
<name>A0A183IL79_9BILA</name>
<dbReference type="Gene3D" id="3.30.1380.20">
    <property type="entry name" value="Trafficking protein particle complex subunit 3"/>
    <property type="match status" value="1"/>
</dbReference>
<evidence type="ECO:0000256" key="7">
    <source>
        <dbReference type="ARBA" id="ARBA00023034"/>
    </source>
</evidence>
<evidence type="ECO:0000256" key="6">
    <source>
        <dbReference type="ARBA" id="ARBA00022892"/>
    </source>
</evidence>
<evidence type="ECO:0000313" key="8">
    <source>
        <dbReference type="EMBL" id="VDP04173.1"/>
    </source>
</evidence>
<evidence type="ECO:0000313" key="10">
    <source>
        <dbReference type="WBParaSite" id="SBAD_0000456501-mRNA-1"/>
    </source>
</evidence>
<gene>
    <name evidence="8" type="ORF">SBAD_LOCUS4375</name>
</gene>
<protein>
    <submittedName>
        <fullName evidence="10">Trafficking protein particle complex subunit</fullName>
    </submittedName>
</protein>
<reference evidence="8 9" key="2">
    <citation type="submission" date="2018-11" db="EMBL/GenBank/DDBJ databases">
        <authorList>
            <consortium name="Pathogen Informatics"/>
        </authorList>
    </citation>
    <scope>NUCLEOTIDE SEQUENCE [LARGE SCALE GENOMIC DNA]</scope>
</reference>
<proteinExistence type="inferred from homology"/>
<dbReference type="Proteomes" id="UP000270296">
    <property type="component" value="Unassembled WGS sequence"/>
</dbReference>
<sequence>MPTLYIPVAALQYGFKTYLGIVPTVTNWNSTADEFSLVFDSNPLTEFVELPPDSHKQLHYSQMICGTIRGALEMLNLEVHAKFVQDQLRDDQVNEIRVKLIKKIRETVPAGDD</sequence>
<evidence type="ECO:0000256" key="5">
    <source>
        <dbReference type="ARBA" id="ARBA00022824"/>
    </source>
</evidence>
<dbReference type="InterPro" id="IPR024096">
    <property type="entry name" value="NO_sig/Golgi_transp_ligand-bd"/>
</dbReference>
<dbReference type="GO" id="GO:0030008">
    <property type="term" value="C:TRAPP complex"/>
    <property type="evidence" value="ECO:0007669"/>
    <property type="project" value="InterPro"/>
</dbReference>
<dbReference type="Pfam" id="PF04051">
    <property type="entry name" value="TRAPP"/>
    <property type="match status" value="1"/>
</dbReference>
<reference evidence="10" key="1">
    <citation type="submission" date="2016-06" db="UniProtKB">
        <authorList>
            <consortium name="WormBaseParasite"/>
        </authorList>
    </citation>
    <scope>IDENTIFICATION</scope>
</reference>
<comment type="similarity">
    <text evidence="3">Belongs to the TRAPP small subunits family. BET3 subfamily.</text>
</comment>
<dbReference type="EMBL" id="UZAM01008282">
    <property type="protein sequence ID" value="VDP04173.1"/>
    <property type="molecule type" value="Genomic_DNA"/>
</dbReference>
<keyword evidence="7" id="KW-0333">Golgi apparatus</keyword>